<sequence>MDHVHPIVYSLLMLLMLCWPMVKADVEVNFELSSVTVNADENITFNCSGTTGIVELTYRDRTYSGNKTLSLNITASYMDDDEVATCKDGNITRKVVISVLYPPIFTSSFVYEVVIGQEATTVIRFQSNPVANVVQIINQNGTLMRNYYMLREEKHQTLVFHFLKVEEEDVGNYTLNLFVPDTSYNFRLRAVQESFEQSDLQTFRLLLIILIPVTVVLACLVIVAVVCCYRKKVSSLQVHQPKAKPNDYAKASSASTEAYIKANNNQSRPGANLASPTNQRPNINMTSLDAPPPISQRTTSLHKNHPDMANFQPASDDYEYDDYEQEYQDTEFQQQEQFNPAVGGHHPMQNNIRNFPVDAGRVSGEAGGMSATGRQHSYQNNGNGFAGYKQPQDPDDELYEDF</sequence>
<feature type="compositionally biased region" description="Acidic residues" evidence="1">
    <location>
        <begin position="393"/>
        <end position="402"/>
    </location>
</feature>
<evidence type="ECO:0000256" key="2">
    <source>
        <dbReference type="SAM" id="Phobius"/>
    </source>
</evidence>
<accession>A0ABP0GKK8</accession>
<feature type="region of interest" description="Disordered" evidence="1">
    <location>
        <begin position="263"/>
        <end position="314"/>
    </location>
</feature>
<feature type="compositionally biased region" description="Polar residues" evidence="1">
    <location>
        <begin position="263"/>
        <end position="287"/>
    </location>
</feature>
<gene>
    <name evidence="4" type="ORF">CVLEPA_LOCUS23944</name>
</gene>
<keyword evidence="2" id="KW-1133">Transmembrane helix</keyword>
<evidence type="ECO:0000313" key="4">
    <source>
        <dbReference type="EMBL" id="CAK8691381.1"/>
    </source>
</evidence>
<feature type="transmembrane region" description="Helical" evidence="2">
    <location>
        <begin position="205"/>
        <end position="229"/>
    </location>
</feature>
<feature type="region of interest" description="Disordered" evidence="1">
    <location>
        <begin position="360"/>
        <end position="402"/>
    </location>
</feature>
<evidence type="ECO:0000256" key="1">
    <source>
        <dbReference type="SAM" id="MobiDB-lite"/>
    </source>
</evidence>
<feature type="compositionally biased region" description="Polar residues" evidence="1">
    <location>
        <begin position="372"/>
        <end position="383"/>
    </location>
</feature>
<feature type="signal peptide" evidence="3">
    <location>
        <begin position="1"/>
        <end position="24"/>
    </location>
</feature>
<proteinExistence type="predicted"/>
<dbReference type="EMBL" id="CAWYQH010000119">
    <property type="protein sequence ID" value="CAK8691381.1"/>
    <property type="molecule type" value="Genomic_DNA"/>
</dbReference>
<keyword evidence="2" id="KW-0812">Transmembrane</keyword>
<evidence type="ECO:0000313" key="5">
    <source>
        <dbReference type="Proteomes" id="UP001642483"/>
    </source>
</evidence>
<organism evidence="4 5">
    <name type="scientific">Clavelina lepadiformis</name>
    <name type="common">Light-bulb sea squirt</name>
    <name type="synonym">Ascidia lepadiformis</name>
    <dbReference type="NCBI Taxonomy" id="159417"/>
    <lineage>
        <taxon>Eukaryota</taxon>
        <taxon>Metazoa</taxon>
        <taxon>Chordata</taxon>
        <taxon>Tunicata</taxon>
        <taxon>Ascidiacea</taxon>
        <taxon>Aplousobranchia</taxon>
        <taxon>Clavelinidae</taxon>
        <taxon>Clavelina</taxon>
    </lineage>
</organism>
<keyword evidence="3" id="KW-0732">Signal</keyword>
<feature type="chain" id="PRO_5045393769" evidence="3">
    <location>
        <begin position="25"/>
        <end position="402"/>
    </location>
</feature>
<evidence type="ECO:0000256" key="3">
    <source>
        <dbReference type="SAM" id="SignalP"/>
    </source>
</evidence>
<keyword evidence="2" id="KW-0472">Membrane</keyword>
<reference evidence="4 5" key="1">
    <citation type="submission" date="2024-02" db="EMBL/GenBank/DDBJ databases">
        <authorList>
            <person name="Daric V."/>
            <person name="Darras S."/>
        </authorList>
    </citation>
    <scope>NUCLEOTIDE SEQUENCE [LARGE SCALE GENOMIC DNA]</scope>
</reference>
<comment type="caution">
    <text evidence="4">The sequence shown here is derived from an EMBL/GenBank/DDBJ whole genome shotgun (WGS) entry which is preliminary data.</text>
</comment>
<keyword evidence="5" id="KW-1185">Reference proteome</keyword>
<protein>
    <submittedName>
        <fullName evidence="4">Uncharacterized protein</fullName>
    </submittedName>
</protein>
<name>A0ABP0GKK8_CLALP</name>
<dbReference type="Proteomes" id="UP001642483">
    <property type="component" value="Unassembled WGS sequence"/>
</dbReference>